<dbReference type="GeneID" id="80541457"/>
<feature type="domain" description="Coat protein VP1/VP2 Parvovirus" evidence="8">
    <location>
        <begin position="474"/>
        <end position="716"/>
    </location>
</feature>
<dbReference type="GO" id="GO:0005198">
    <property type="term" value="F:structural molecule activity"/>
    <property type="evidence" value="ECO:0007669"/>
    <property type="project" value="InterPro"/>
</dbReference>
<feature type="compositionally biased region" description="Polar residues" evidence="7">
    <location>
        <begin position="732"/>
        <end position="743"/>
    </location>
</feature>
<feature type="compositionally biased region" description="Basic and acidic residues" evidence="7">
    <location>
        <begin position="432"/>
        <end position="444"/>
    </location>
</feature>
<sequence length="1064" mass="118765">MACSDKKPPKPERLKAERIYHSHNWWWSPSLGGTGGYEWHGPGHKKALVGRGMDRRQPPPPLENVWWDPDAYLTHGVWKWWEDGETKEAYDDEDFLKQIQKRLDERYEKERLHWEGCYGAGAGHSHLDKGPEPPPVLENVEVIGDPNTPGLKPPELPTPVPVPEPPPPPPTSPKKEVETVLVMGPGECYRFHGGGKCDSDDCQMLPDPGKPGQAIRVECPEHGYAVAPITPPPKRPHDEAGTPPGAPERPKRPWRPIEDIGLPEVDEDALKQFAEDGGWHAPKRQVPPTEQTPPPPNRDEQLANPEEFLKWLGTQTPAPGCRGTFTWPTHQYTGPGTTIPCGQPKSGLDQCSALHDLGYEVIQNKGGNPYLCGGCGADLDMIRCINVRDKSLGGTAVKALWQVKCGICKMMGYVDAPQGALTDASEGSQSQTEDHPRKKQKLESEMSSSTSETCKAELGGLAAQQPAPTPTLQGGGGGGTERKGFWRGGTRWTETTVTTTQTRMCQITPWPSDYTAQSSTSDTPGLTVFTPWRYVDLDAFSVHWPPSDWQNLLETADAFRPVSLSVTIHELVAKDVSVGQTGCTTITDSGSAQMLILTDDGTNYPYVIGAGQDTIPGHLPGSNYHLPRYAYHTVGKAPKGKMLNPDTYSTCKWAPYKWEATQDSELFILENDHATVLHAGQNYTVNYHFPNDIPMEPLTQYIWDATRNANPWAKQRIKTVRPFRMTSKEESGQTIEKVTTDESAQGMPNPVLTARRNPVTWLPGPRHRDGDYLIIPEGAFGQVRGVGTEEPVVLNRDTIFAGVSKSKARCQRTLQPGPRSNEGAIQLPDGTLVVTTNAFLYKTPKEGINVNPKQWQGGYDGERLQLRFARGYDDPSAPMHIRERIVPRRGNFDSAKLQLTEQEDWEHYDWTGKQKEITYGDTIGQAIEYRTGSLESQIWVRIPNTDTTLGRPPLGIWALREPPPMILLRMVPTPGPPDQNEGNNTITILPPTSFLNQYMNFWISYEMTWEYIPRNKNLRRWNPVPPSNIPMGGDARPIYTLNENGQYNLPPFTWPMRDRPRRMR</sequence>
<dbReference type="EMBL" id="MN181466">
    <property type="protein sequence ID" value="QFP92613.1"/>
    <property type="molecule type" value="Genomic_DNA"/>
</dbReference>
<comment type="subcellular location">
    <subcellularLocation>
        <location evidence="1">Virion</location>
    </subcellularLocation>
</comment>
<dbReference type="Pfam" id="PF08398">
    <property type="entry name" value="Phospholip_A2_4"/>
    <property type="match status" value="1"/>
</dbReference>
<keyword evidence="11" id="KW-1185">Reference proteome</keyword>
<feature type="compositionally biased region" description="Basic and acidic residues" evidence="7">
    <location>
        <begin position="248"/>
        <end position="258"/>
    </location>
</feature>
<feature type="region of interest" description="Disordered" evidence="7">
    <location>
        <begin position="421"/>
        <end position="487"/>
    </location>
</feature>
<feature type="region of interest" description="Disordered" evidence="7">
    <location>
        <begin position="278"/>
        <end position="301"/>
    </location>
</feature>
<keyword evidence="3" id="KW-1140">T=1 icosahedral capsid protein</keyword>
<dbReference type="GO" id="GO:0039615">
    <property type="term" value="C:T=1 icosahedral viral capsid"/>
    <property type="evidence" value="ECO:0007669"/>
    <property type="project" value="UniProtKB-KW"/>
</dbReference>
<dbReference type="InterPro" id="IPR001403">
    <property type="entry name" value="Parvovirus_coat"/>
</dbReference>
<accession>A0A5P8D2N8</accession>
<keyword evidence="4" id="KW-0167">Capsid protein</keyword>
<feature type="region of interest" description="Disordered" evidence="7">
    <location>
        <begin position="143"/>
        <end position="175"/>
    </location>
</feature>
<feature type="compositionally biased region" description="Low complexity" evidence="7">
    <location>
        <begin position="445"/>
        <end position="472"/>
    </location>
</feature>
<dbReference type="KEGG" id="vg:80541457"/>
<evidence type="ECO:0000256" key="5">
    <source>
        <dbReference type="ARBA" id="ARBA00022581"/>
    </source>
</evidence>
<keyword evidence="6" id="KW-0946">Virion</keyword>
<evidence type="ECO:0000256" key="2">
    <source>
        <dbReference type="ARBA" id="ARBA00005398"/>
    </source>
</evidence>
<reference evidence="10" key="1">
    <citation type="journal article" date="2019" name="Viruses">
        <title>Viruses in Horses with Neurologic and Respiratory Diseases.</title>
        <authorList>
            <person name="Altan E."/>
            <person name="Li Y."/>
            <person name="Sabino-Santos G.Jr."/>
            <person name="Sawaswong V."/>
            <person name="Barnum S."/>
            <person name="Pusterla N."/>
            <person name="Deng X."/>
            <person name="Delwart E."/>
        </authorList>
    </citation>
    <scope>NUCLEOTIDE SEQUENCE</scope>
    <source>
        <strain evidence="10">EqCoPV_8</strain>
    </source>
</reference>
<evidence type="ECO:0000256" key="6">
    <source>
        <dbReference type="ARBA" id="ARBA00022844"/>
    </source>
</evidence>
<protein>
    <submittedName>
        <fullName evidence="10">VP1</fullName>
    </submittedName>
</protein>
<evidence type="ECO:0000259" key="8">
    <source>
        <dbReference type="Pfam" id="PF00740"/>
    </source>
</evidence>
<feature type="region of interest" description="Disordered" evidence="7">
    <location>
        <begin position="224"/>
        <end position="258"/>
    </location>
</feature>
<evidence type="ECO:0000256" key="7">
    <source>
        <dbReference type="SAM" id="MobiDB-lite"/>
    </source>
</evidence>
<dbReference type="PANTHER" id="PTHR13037">
    <property type="entry name" value="FORMIN"/>
    <property type="match status" value="1"/>
</dbReference>
<dbReference type="Gene3D" id="2.170.30.10">
    <property type="entry name" value="Parvovirus coat protein VP1/VP2"/>
    <property type="match status" value="1"/>
</dbReference>
<dbReference type="Pfam" id="PF00740">
    <property type="entry name" value="VP1_2"/>
    <property type="match status" value="2"/>
</dbReference>
<dbReference type="SUPFAM" id="SSF88645">
    <property type="entry name" value="ssDNA viruses"/>
    <property type="match status" value="1"/>
</dbReference>
<evidence type="ECO:0000313" key="10">
    <source>
        <dbReference type="EMBL" id="QFP92613.1"/>
    </source>
</evidence>
<evidence type="ECO:0000256" key="3">
    <source>
        <dbReference type="ARBA" id="ARBA00022431"/>
    </source>
</evidence>
<feature type="compositionally biased region" description="Pro residues" evidence="7">
    <location>
        <begin position="151"/>
        <end position="172"/>
    </location>
</feature>
<evidence type="ECO:0000259" key="9">
    <source>
        <dbReference type="Pfam" id="PF08398"/>
    </source>
</evidence>
<dbReference type="RefSeq" id="YP_010802677.1">
    <property type="nucleotide sequence ID" value="NC_077035.1"/>
</dbReference>
<feature type="domain" description="Phospholipase A2-like" evidence="9">
    <location>
        <begin position="326"/>
        <end position="404"/>
    </location>
</feature>
<evidence type="ECO:0000256" key="1">
    <source>
        <dbReference type="ARBA" id="ARBA00004328"/>
    </source>
</evidence>
<name>A0A5P8D2N8_9VIRU</name>
<dbReference type="InterPro" id="IPR013607">
    <property type="entry name" value="Phospholipase_A2-like"/>
</dbReference>
<organism evidence="10 11">
    <name type="scientific">Eqcopivirus EqCoPV_8</name>
    <dbReference type="NCBI Taxonomy" id="2653508"/>
    <lineage>
        <taxon>Viruses</taxon>
        <taxon>Monodnaviria</taxon>
        <taxon>Shotokuvirae</taxon>
        <taxon>Cossaviricota</taxon>
        <taxon>Quintoviricetes</taxon>
        <taxon>Piccovirales</taxon>
        <taxon>Parvoviridae</taxon>
        <taxon>Parvovirinae</taxon>
        <taxon>Copiparvovirus</taxon>
        <taxon>Copiparvovirus ungulate7</taxon>
    </lineage>
</organism>
<dbReference type="PANTHER" id="PTHR13037:SF24">
    <property type="entry name" value="POLYCOMB PROTEIN PCL-RELATED"/>
    <property type="match status" value="1"/>
</dbReference>
<proteinExistence type="inferred from homology"/>
<dbReference type="InterPro" id="IPR016184">
    <property type="entry name" value="Capsid/spike_ssDNA_virus"/>
</dbReference>
<dbReference type="Proteomes" id="UP001162027">
    <property type="component" value="Segment"/>
</dbReference>
<comment type="similarity">
    <text evidence="2">Belongs to the parvoviridae capsid protein family.</text>
</comment>
<feature type="region of interest" description="Disordered" evidence="7">
    <location>
        <begin position="726"/>
        <end position="763"/>
    </location>
</feature>
<keyword evidence="5" id="KW-0945">Host-virus interaction</keyword>
<evidence type="ECO:0000313" key="11">
    <source>
        <dbReference type="Proteomes" id="UP001162027"/>
    </source>
</evidence>
<evidence type="ECO:0000256" key="4">
    <source>
        <dbReference type="ARBA" id="ARBA00022561"/>
    </source>
</evidence>
<dbReference type="InterPro" id="IPR036952">
    <property type="entry name" value="VP1/VP2"/>
</dbReference>
<feature type="domain" description="Coat protein VP1/VP2 Parvovirus" evidence="8">
    <location>
        <begin position="921"/>
        <end position="1025"/>
    </location>
</feature>